<sequence length="507" mass="58604">MFLRKLRNRSGSTSVQIISKERGKYKVVKTIGSSSNAQKIEKLEYLGKQEIDRISAQGKLFISKNDAFVEQLFEQMGNASIKTVGPEIIFGKIYDSIGFNAVKEDLFRHLVIARLAFPLSKLKTAEYLYRFQGVQLNIDTIYRFLDKLNSRIKPQVEQISFEHTRKVLQGDISIVFYDMTTLYFEASDEDDLRKAGFSKDGKHQNPQIFLGLLVGLGGYAIGYDIFEGNIYEGHTLIPFIEKIASKFNLDKPVIVADSGLLSKSNIAALEAKDYEYILGARLKNESEQVKKKVLARKLSDGEMIKVPKSDDTRLLITYTNNRATKDAHNRKKGLQRLEKRIKSGKLTKSNINNKGYNKYLKMEGDVSIEIDYEKYYQDNVWDGLKGYLTNTRLSDKQVVENYKNLFHIERAFRMSKTDLRIRPIYHRLRHRIEAHICIAFAAYSVYKELERVLYKEKSEISLRKAAELTQNMYSVTYTLPDSKHTKTKLLKMDDEQAELYQIIEKNF</sequence>
<proteinExistence type="predicted"/>
<evidence type="ECO:0000313" key="3">
    <source>
        <dbReference type="Proteomes" id="UP000703674"/>
    </source>
</evidence>
<evidence type="ECO:0000259" key="1">
    <source>
        <dbReference type="Pfam" id="PF01609"/>
    </source>
</evidence>
<organism evidence="2 3">
    <name type="scientific">Salinimicrobium oceani</name>
    <dbReference type="NCBI Taxonomy" id="2722702"/>
    <lineage>
        <taxon>Bacteria</taxon>
        <taxon>Pseudomonadati</taxon>
        <taxon>Bacteroidota</taxon>
        <taxon>Flavobacteriia</taxon>
        <taxon>Flavobacteriales</taxon>
        <taxon>Flavobacteriaceae</taxon>
        <taxon>Salinimicrobium</taxon>
    </lineage>
</organism>
<dbReference type="SUPFAM" id="SSF53098">
    <property type="entry name" value="Ribonuclease H-like"/>
    <property type="match status" value="1"/>
</dbReference>
<reference evidence="2 3" key="1">
    <citation type="submission" date="2020-03" db="EMBL/GenBank/DDBJ databases">
        <title>Salinimicrobium sp. nov, isolated from SCS.</title>
        <authorList>
            <person name="Cao W.R."/>
        </authorList>
    </citation>
    <scope>NUCLEOTIDE SEQUENCE [LARGE SCALE GENOMIC DNA]</scope>
    <source>
        <strain evidence="3">J15B91</strain>
    </source>
</reference>
<keyword evidence="3" id="KW-1185">Reference proteome</keyword>
<protein>
    <submittedName>
        <fullName evidence="2">IS1634 family transposase</fullName>
    </submittedName>
</protein>
<accession>A0ABX1D4V2</accession>
<dbReference type="Pfam" id="PF01609">
    <property type="entry name" value="DDE_Tnp_1"/>
    <property type="match status" value="1"/>
</dbReference>
<dbReference type="Proteomes" id="UP000703674">
    <property type="component" value="Unassembled WGS sequence"/>
</dbReference>
<dbReference type="InterPro" id="IPR047654">
    <property type="entry name" value="IS1634_transpos"/>
</dbReference>
<dbReference type="InterPro" id="IPR002559">
    <property type="entry name" value="Transposase_11"/>
</dbReference>
<name>A0ABX1D4V2_9FLAO</name>
<comment type="caution">
    <text evidence="2">The sequence shown here is derived from an EMBL/GenBank/DDBJ whole genome shotgun (WGS) entry which is preliminary data.</text>
</comment>
<gene>
    <name evidence="2" type="ORF">HC175_15000</name>
</gene>
<dbReference type="EMBL" id="JAAVJR010000017">
    <property type="protein sequence ID" value="NJW54223.1"/>
    <property type="molecule type" value="Genomic_DNA"/>
</dbReference>
<feature type="domain" description="Transposase IS4-like" evidence="1">
    <location>
        <begin position="172"/>
        <end position="443"/>
    </location>
</feature>
<evidence type="ECO:0000313" key="2">
    <source>
        <dbReference type="EMBL" id="NJW54223.1"/>
    </source>
</evidence>
<dbReference type="NCBIfam" id="NF033559">
    <property type="entry name" value="transpos_IS1634"/>
    <property type="match status" value="1"/>
</dbReference>
<dbReference type="InterPro" id="IPR012337">
    <property type="entry name" value="RNaseH-like_sf"/>
</dbReference>